<organism evidence="6 7">
    <name type="scientific">Penicillium frequentans</name>
    <dbReference type="NCBI Taxonomy" id="3151616"/>
    <lineage>
        <taxon>Eukaryota</taxon>
        <taxon>Fungi</taxon>
        <taxon>Dikarya</taxon>
        <taxon>Ascomycota</taxon>
        <taxon>Pezizomycotina</taxon>
        <taxon>Eurotiomycetes</taxon>
        <taxon>Eurotiomycetidae</taxon>
        <taxon>Eurotiales</taxon>
        <taxon>Aspergillaceae</taxon>
        <taxon>Penicillium</taxon>
    </lineage>
</organism>
<dbReference type="PROSITE" id="PS50110">
    <property type="entry name" value="RESPONSE_REGULATORY"/>
    <property type="match status" value="1"/>
</dbReference>
<dbReference type="Pfam" id="PF02518">
    <property type="entry name" value="HATPase_c"/>
    <property type="match status" value="1"/>
</dbReference>
<dbReference type="Pfam" id="PF00072">
    <property type="entry name" value="Response_reg"/>
    <property type="match status" value="1"/>
</dbReference>
<feature type="compositionally biased region" description="Polar residues" evidence="3">
    <location>
        <begin position="1020"/>
        <end position="1036"/>
    </location>
</feature>
<dbReference type="InterPro" id="IPR036890">
    <property type="entry name" value="HATPase_C_sf"/>
</dbReference>
<comment type="caution">
    <text evidence="6">The sequence shown here is derived from an EMBL/GenBank/DDBJ whole genome shotgun (WGS) entry which is preliminary data.</text>
</comment>
<dbReference type="PRINTS" id="PR00344">
    <property type="entry name" value="BCTRLSENSOR"/>
</dbReference>
<dbReference type="InterPro" id="IPR029016">
    <property type="entry name" value="GAF-like_dom_sf"/>
</dbReference>
<dbReference type="AlphaFoldDB" id="A0AAD6CKB0"/>
<feature type="domain" description="Histidine kinase" evidence="4">
    <location>
        <begin position="568"/>
        <end position="847"/>
    </location>
</feature>
<feature type="domain" description="Response regulatory" evidence="5">
    <location>
        <begin position="1113"/>
        <end position="1236"/>
    </location>
</feature>
<dbReference type="SMART" id="SM00387">
    <property type="entry name" value="HATPase_c"/>
    <property type="match status" value="1"/>
</dbReference>
<evidence type="ECO:0000313" key="7">
    <source>
        <dbReference type="Proteomes" id="UP001220324"/>
    </source>
</evidence>
<evidence type="ECO:0000313" key="6">
    <source>
        <dbReference type="EMBL" id="KAJ5524175.1"/>
    </source>
</evidence>
<reference evidence="6 7" key="1">
    <citation type="journal article" date="2023" name="IMA Fungus">
        <title>Comparative genomic study of the Penicillium genus elucidates a diverse pangenome and 15 lateral gene transfer events.</title>
        <authorList>
            <person name="Petersen C."/>
            <person name="Sorensen T."/>
            <person name="Nielsen M.R."/>
            <person name="Sondergaard T.E."/>
            <person name="Sorensen J.L."/>
            <person name="Fitzpatrick D.A."/>
            <person name="Frisvad J.C."/>
            <person name="Nielsen K.L."/>
        </authorList>
    </citation>
    <scope>NUCLEOTIDE SEQUENCE [LARGE SCALE GENOMIC DNA]</scope>
    <source>
        <strain evidence="6 7">IBT 35679</strain>
    </source>
</reference>
<dbReference type="Gene3D" id="1.10.287.130">
    <property type="match status" value="1"/>
</dbReference>
<feature type="compositionally biased region" description="Polar residues" evidence="3">
    <location>
        <begin position="270"/>
        <end position="285"/>
    </location>
</feature>
<keyword evidence="7" id="KW-1185">Reference proteome</keyword>
<sequence length="1241" mass="136098">MDDLTEQTLCDHEADRQTREVYRYFQPANPAALNATWPPEEDLTTTIGPSEDSLSVDSILDDELSETLSVEASRLYSPNTTLTSFAQLAALRLNAQRAFITILDRDSQYILAEATKTTNVGSSTLFGKKGDNLFAGTSTLLNTWNICHETVNIQSHEQQAGTYPFLIVNDLEQDERFRHLPFVQSEPHSRFYAGTPLTSDSNINLGCLFILDSEPRQGLNDIEKDILGTVAAMVMDYLQVSRQAVEGRRASRLSRGLRLFVDGKSSFADNVPSTRSPSLNSSPLSYKSPYRRASRSANSQTSGPHIRRAQSENNDTPLRDDNARPRSPDSIEDIGFGMSASPAPSSQSSKQSDSGSMVSSNTDWLFQRAANLLRQSLDLDGAGGVILLDNGDCSSDLGSRSPSSSVDSKSSGSVLALSTREDPFSYQAVSEISLPAAKLDNAFLNKLSRRYPKGRLWSFHRDGSLSTSDEEQSVGASRKYNQTSRATEADKLKGYFPEASQVMFVPLWNANNPQWFAGCFSWTPQSTRVFSRAVDLTSMFGFASSIMTEYGRVESVVSDRQKGDFISTISHELRSPLHGVLAAAEFLGGTHLDEFQESLLETVNACGRTLLDTMNQVLDFSKILSLERQKNRSKRKKDPWRPKPPDEIPARMDLHVSTNVAILAEEVVESVCLGHPHLRKSATPINDLIRESPDSSFGSSTETNQVGSNPGVEVVVDIGDNDWLYNVQPGSLRRLIMNLLGNSLKYTEKGRVSVSIEATENSKGRTRRQGLEDIVTLTVSDTGKGISNEFLQTRLYTPFAQEDTLSVGTGLGLSIVRGIVRTLNGNIRIKSRVGEGTTVKVTFPLERPVGERSLSSTPRVKNSEQEKLPVPSQVLQLKFPGKRAAIWGIDPSHLGEYHFWSSVAQYITDWYGLELVPWSADEHIDILLANESDLCDEGSPRLHTALPSLLVFRNDMDCSRDARKQWSHIADSVEIVRRPCGPQKLARGILNCLELKPASPAPCLDPSKASSVIPDRTKHSGPNPSTENLKSPSFESLGSPLVGSSHPMPGSGDRAMYPVKRNLSSQTSDTDGSSPLTSGSSSSSPAAPSSTSSTSEPIGSALIDSSEIKTKPRILLVDDNDINLRLIRTFMKKRNVAAVDTAQNGREAVNLVAKTLLGYDFIFMDMSMPVMNGFEATRAIRAIEREREGCIAAKVVALTGLSSLRDEVQAVESGVDVFLTKPVSFKKISRLLEDWEIGLSK</sequence>
<dbReference type="InterPro" id="IPR003594">
    <property type="entry name" value="HATPase_dom"/>
</dbReference>
<dbReference type="InterPro" id="IPR036097">
    <property type="entry name" value="HisK_dim/P_sf"/>
</dbReference>
<dbReference type="CDD" id="cd17546">
    <property type="entry name" value="REC_hyHK_CKI1_RcsC-like"/>
    <property type="match status" value="1"/>
</dbReference>
<feature type="region of interest" description="Disordered" evidence="3">
    <location>
        <begin position="463"/>
        <end position="482"/>
    </location>
</feature>
<dbReference type="Gene3D" id="3.30.565.10">
    <property type="entry name" value="Histidine kinase-like ATPase, C-terminal domain"/>
    <property type="match status" value="1"/>
</dbReference>
<dbReference type="InterPro" id="IPR011006">
    <property type="entry name" value="CheY-like_superfamily"/>
</dbReference>
<dbReference type="FunFam" id="1.10.287.130:FF:000023">
    <property type="entry name" value="Sensor histidine kinase/response regulator, putative"/>
    <property type="match status" value="1"/>
</dbReference>
<dbReference type="GO" id="GO:0000155">
    <property type="term" value="F:phosphorelay sensor kinase activity"/>
    <property type="evidence" value="ECO:0007669"/>
    <property type="project" value="InterPro"/>
</dbReference>
<dbReference type="SUPFAM" id="SSF52172">
    <property type="entry name" value="CheY-like"/>
    <property type="match status" value="1"/>
</dbReference>
<dbReference type="CDD" id="cd00082">
    <property type="entry name" value="HisKA"/>
    <property type="match status" value="1"/>
</dbReference>
<evidence type="ECO:0000259" key="5">
    <source>
        <dbReference type="PROSITE" id="PS50110"/>
    </source>
</evidence>
<feature type="modified residue" description="4-aspartylphosphate" evidence="2">
    <location>
        <position position="1165"/>
    </location>
</feature>
<dbReference type="SMART" id="SM00448">
    <property type="entry name" value="REC"/>
    <property type="match status" value="1"/>
</dbReference>
<keyword evidence="1 2" id="KW-0597">Phosphoprotein</keyword>
<dbReference type="PANTHER" id="PTHR43719:SF72">
    <property type="entry name" value="HISTIDINE KINASE_RESPONSE REGULATOR, PUTATIVE (AFU_ORTHOLOGUE AFUA_8G06140)-RELATED"/>
    <property type="match status" value="1"/>
</dbReference>
<feature type="compositionally biased region" description="Low complexity" evidence="3">
    <location>
        <begin position="337"/>
        <end position="359"/>
    </location>
</feature>
<dbReference type="EMBL" id="JAQIZZ010000008">
    <property type="protein sequence ID" value="KAJ5524175.1"/>
    <property type="molecule type" value="Genomic_DNA"/>
</dbReference>
<dbReference type="SUPFAM" id="SSF55781">
    <property type="entry name" value="GAF domain-like"/>
    <property type="match status" value="1"/>
</dbReference>
<dbReference type="InterPro" id="IPR001789">
    <property type="entry name" value="Sig_transdc_resp-reg_receiver"/>
</dbReference>
<dbReference type="Pfam" id="PF00512">
    <property type="entry name" value="HisKA"/>
    <property type="match status" value="1"/>
</dbReference>
<name>A0AAD6CKB0_9EURO</name>
<protein>
    <submittedName>
        <fullName evidence="6">Uncharacterized protein</fullName>
    </submittedName>
</protein>
<proteinExistence type="predicted"/>
<dbReference type="InterPro" id="IPR004358">
    <property type="entry name" value="Sig_transdc_His_kin-like_C"/>
</dbReference>
<gene>
    <name evidence="6" type="ORF">N7494_010825</name>
</gene>
<dbReference type="Gene3D" id="3.40.50.2300">
    <property type="match status" value="1"/>
</dbReference>
<dbReference type="PROSITE" id="PS50109">
    <property type="entry name" value="HIS_KIN"/>
    <property type="match status" value="1"/>
</dbReference>
<feature type="compositionally biased region" description="Low complexity" evidence="3">
    <location>
        <begin position="1067"/>
        <end position="1095"/>
    </location>
</feature>
<dbReference type="InterPro" id="IPR050956">
    <property type="entry name" value="2C_system_His_kinase"/>
</dbReference>
<feature type="region of interest" description="Disordered" evidence="3">
    <location>
        <begin position="629"/>
        <end position="650"/>
    </location>
</feature>
<dbReference type="InterPro" id="IPR005467">
    <property type="entry name" value="His_kinase_dom"/>
</dbReference>
<feature type="region of interest" description="Disordered" evidence="3">
    <location>
        <begin position="270"/>
        <end position="359"/>
    </location>
</feature>
<feature type="region of interest" description="Disordered" evidence="3">
    <location>
        <begin position="1003"/>
        <end position="1098"/>
    </location>
</feature>
<evidence type="ECO:0000256" key="1">
    <source>
        <dbReference type="ARBA" id="ARBA00022553"/>
    </source>
</evidence>
<feature type="compositionally biased region" description="Basic and acidic residues" evidence="3">
    <location>
        <begin position="317"/>
        <end position="329"/>
    </location>
</feature>
<evidence type="ECO:0000256" key="2">
    <source>
        <dbReference type="PROSITE-ProRule" id="PRU00169"/>
    </source>
</evidence>
<evidence type="ECO:0000256" key="3">
    <source>
        <dbReference type="SAM" id="MobiDB-lite"/>
    </source>
</evidence>
<accession>A0AAD6CKB0</accession>
<dbReference type="Proteomes" id="UP001220324">
    <property type="component" value="Unassembled WGS sequence"/>
</dbReference>
<evidence type="ECO:0000259" key="4">
    <source>
        <dbReference type="PROSITE" id="PS50109"/>
    </source>
</evidence>
<dbReference type="PANTHER" id="PTHR43719">
    <property type="entry name" value="TWO-COMPONENT HISTIDINE KINASE"/>
    <property type="match status" value="1"/>
</dbReference>
<dbReference type="SUPFAM" id="SSF55874">
    <property type="entry name" value="ATPase domain of HSP90 chaperone/DNA topoisomerase II/histidine kinase"/>
    <property type="match status" value="1"/>
</dbReference>
<feature type="compositionally biased region" description="Basic and acidic residues" evidence="3">
    <location>
        <begin position="639"/>
        <end position="650"/>
    </location>
</feature>
<dbReference type="SMART" id="SM00388">
    <property type="entry name" value="HisKA"/>
    <property type="match status" value="1"/>
</dbReference>
<dbReference type="Gene3D" id="3.30.450.40">
    <property type="match status" value="1"/>
</dbReference>
<dbReference type="InterPro" id="IPR003661">
    <property type="entry name" value="HisK_dim/P_dom"/>
</dbReference>
<dbReference type="SUPFAM" id="SSF47384">
    <property type="entry name" value="Homodimeric domain of signal transducing histidine kinase"/>
    <property type="match status" value="1"/>
</dbReference>